<reference evidence="1 2" key="1">
    <citation type="submission" date="2024-09" db="EMBL/GenBank/DDBJ databases">
        <authorList>
            <person name="Pan X."/>
        </authorList>
    </citation>
    <scope>NUCLEOTIDE SEQUENCE [LARGE SCALE GENOMIC DNA]</scope>
    <source>
        <strain evidence="1 2">B2969</strain>
    </source>
</reference>
<protein>
    <submittedName>
        <fullName evidence="1">Glycosyltransferase</fullName>
        <ecNumber evidence="1">2.4.-.-</ecNumber>
    </submittedName>
</protein>
<name>A0ABW7QBA1_9MICO</name>
<proteinExistence type="predicted"/>
<comment type="caution">
    <text evidence="1">The sequence shown here is derived from an EMBL/GenBank/DDBJ whole genome shotgun (WGS) entry which is preliminary data.</text>
</comment>
<keyword evidence="2" id="KW-1185">Reference proteome</keyword>
<dbReference type="Proteomes" id="UP001610861">
    <property type="component" value="Unassembled WGS sequence"/>
</dbReference>
<keyword evidence="1" id="KW-0808">Transferase</keyword>
<dbReference type="Gene3D" id="3.40.50.2000">
    <property type="entry name" value="Glycogen Phosphorylase B"/>
    <property type="match status" value="2"/>
</dbReference>
<dbReference type="EMBL" id="JBIQWL010000007">
    <property type="protein sequence ID" value="MFH8252158.1"/>
    <property type="molecule type" value="Genomic_DNA"/>
</dbReference>
<organism evidence="1 2">
    <name type="scientific">Microbacterium alkaliflavum</name>
    <dbReference type="NCBI Taxonomy" id="3248839"/>
    <lineage>
        <taxon>Bacteria</taxon>
        <taxon>Bacillati</taxon>
        <taxon>Actinomycetota</taxon>
        <taxon>Actinomycetes</taxon>
        <taxon>Micrococcales</taxon>
        <taxon>Microbacteriaceae</taxon>
        <taxon>Microbacterium</taxon>
    </lineage>
</organism>
<dbReference type="EC" id="2.4.-.-" evidence="1"/>
<dbReference type="RefSeq" id="WP_397557591.1">
    <property type="nucleotide sequence ID" value="NZ_JBIQWL010000007.1"/>
</dbReference>
<evidence type="ECO:0000313" key="2">
    <source>
        <dbReference type="Proteomes" id="UP001610861"/>
    </source>
</evidence>
<dbReference type="SUPFAM" id="SSF53756">
    <property type="entry name" value="UDP-Glycosyltransferase/glycogen phosphorylase"/>
    <property type="match status" value="1"/>
</dbReference>
<evidence type="ECO:0000313" key="1">
    <source>
        <dbReference type="EMBL" id="MFH8252158.1"/>
    </source>
</evidence>
<sequence>MTKKSDGQARPIRVLQLLADPQRHGDRPIDNPYSSLLVLSLPHDRVRTSYFRWARIFTERFDVLHVHWPENSLRHARVFERIVKNALFALFLVRIRLQRKPVVRTVHNVQPHEDGSWVERLLLERLERLTTLWIILNEKTPTPDPSRTVLVPHGHYRDWYTPVASAVPVAGRLLNFGRIRGYKGTPELLHAFIEADDAELSLHILGRPDDDATGARVGELAAFDSRIHVDLRFVSDQELADAIASAEVVVLPYLAMHNSGAALLALSLGRPVVVPSSPTTELLVDEFGPGWVHTYAGPLDAPTLLELVRLSRSADRDPDGPDLSRREWTAIGDLLVDAYERAVSQPRRVRREPAGR</sequence>
<dbReference type="GO" id="GO:0016757">
    <property type="term" value="F:glycosyltransferase activity"/>
    <property type="evidence" value="ECO:0007669"/>
    <property type="project" value="UniProtKB-KW"/>
</dbReference>
<gene>
    <name evidence="1" type="ORF">ACH3VR_17465</name>
</gene>
<keyword evidence="1" id="KW-0328">Glycosyltransferase</keyword>
<accession>A0ABW7QBA1</accession>
<dbReference type="Pfam" id="PF13692">
    <property type="entry name" value="Glyco_trans_1_4"/>
    <property type="match status" value="1"/>
</dbReference>